<dbReference type="GO" id="GO:0004601">
    <property type="term" value="F:peroxidase activity"/>
    <property type="evidence" value="ECO:0007669"/>
    <property type="project" value="UniProtKB-KW"/>
</dbReference>
<proteinExistence type="predicted"/>
<dbReference type="PANTHER" id="PTHR11475:SF106">
    <property type="entry name" value="CURLY SU"/>
    <property type="match status" value="1"/>
</dbReference>
<dbReference type="Pfam" id="PF03098">
    <property type="entry name" value="An_peroxidase"/>
    <property type="match status" value="1"/>
</dbReference>
<dbReference type="Gene3D" id="1.10.640.10">
    <property type="entry name" value="Haem peroxidase domain superfamily, animal type"/>
    <property type="match status" value="1"/>
</dbReference>
<dbReference type="InterPro" id="IPR010255">
    <property type="entry name" value="Haem_peroxidase_sf"/>
</dbReference>
<dbReference type="STRING" id="35570.A0A1I8PIK4"/>
<dbReference type="GO" id="GO:0020037">
    <property type="term" value="F:heme binding"/>
    <property type="evidence" value="ECO:0007669"/>
    <property type="project" value="InterPro"/>
</dbReference>
<evidence type="ECO:0000313" key="3">
    <source>
        <dbReference type="Proteomes" id="UP000095300"/>
    </source>
</evidence>
<dbReference type="InterPro" id="IPR037120">
    <property type="entry name" value="Haem_peroxidase_sf_animal"/>
</dbReference>
<dbReference type="AlphaFoldDB" id="A0A1I8PIK4"/>
<name>A0A1I8PIK4_STOCA</name>
<dbReference type="GO" id="GO:0006979">
    <property type="term" value="P:response to oxidative stress"/>
    <property type="evidence" value="ECO:0007669"/>
    <property type="project" value="InterPro"/>
</dbReference>
<keyword evidence="1" id="KW-0575">Peroxidase</keyword>
<evidence type="ECO:0000256" key="1">
    <source>
        <dbReference type="ARBA" id="ARBA00022559"/>
    </source>
</evidence>
<reference evidence="2" key="1">
    <citation type="submission" date="2020-05" db="UniProtKB">
        <authorList>
            <consortium name="EnsemblMetazoa"/>
        </authorList>
    </citation>
    <scope>IDENTIFICATION</scope>
    <source>
        <strain evidence="2">USDA</strain>
    </source>
</reference>
<dbReference type="EnsemblMetazoa" id="SCAU008371-RA">
    <property type="protein sequence ID" value="SCAU008371-PA"/>
    <property type="gene ID" value="SCAU008371"/>
</dbReference>
<keyword evidence="1" id="KW-0560">Oxidoreductase</keyword>
<dbReference type="Proteomes" id="UP000095300">
    <property type="component" value="Unassembled WGS sequence"/>
</dbReference>
<accession>A0A1I8PIK4</accession>
<dbReference type="InterPro" id="IPR019791">
    <property type="entry name" value="Haem_peroxidase_animal"/>
</dbReference>
<dbReference type="VEuPathDB" id="VectorBase:SCAU008371"/>
<dbReference type="PANTHER" id="PTHR11475">
    <property type="entry name" value="OXIDASE/PEROXIDASE"/>
    <property type="match status" value="1"/>
</dbReference>
<organism evidence="2 3">
    <name type="scientific">Stomoxys calcitrans</name>
    <name type="common">Stable fly</name>
    <name type="synonym">Conops calcitrans</name>
    <dbReference type="NCBI Taxonomy" id="35570"/>
    <lineage>
        <taxon>Eukaryota</taxon>
        <taxon>Metazoa</taxon>
        <taxon>Ecdysozoa</taxon>
        <taxon>Arthropoda</taxon>
        <taxon>Hexapoda</taxon>
        <taxon>Insecta</taxon>
        <taxon>Pterygota</taxon>
        <taxon>Neoptera</taxon>
        <taxon>Endopterygota</taxon>
        <taxon>Diptera</taxon>
        <taxon>Brachycera</taxon>
        <taxon>Muscomorpha</taxon>
        <taxon>Muscoidea</taxon>
        <taxon>Muscidae</taxon>
        <taxon>Stomoxys</taxon>
    </lineage>
</organism>
<gene>
    <name evidence="2" type="primary">106090173</name>
</gene>
<dbReference type="SUPFAM" id="SSF48113">
    <property type="entry name" value="Heme-dependent peroxidases"/>
    <property type="match status" value="1"/>
</dbReference>
<protein>
    <submittedName>
        <fullName evidence="2">Uncharacterized protein</fullName>
    </submittedName>
</protein>
<sequence>MASYGLSYEEIEKGLPTIDTSKTLIREVCPPFFSGVECRPGKYRRFDGLCNNIEHPTWGAAMSPFQRLIGPLYADGINAPRISVTGRDLPFSRVVSRTMHPDDGYHDHAGTVMVIAWGQFMDHDFTLTGTPLDPINRNDPEECCKRPLHLKHPYCNEIRVPDDDYFYRLFNVKCIDFVRGFPSPRPGCRLVNEWERQKKRLGAYVERIDLPHLRHNQVSKASNEIAEEIIELSPMSFFVRFGAVDKAARSIEYEKDA</sequence>
<evidence type="ECO:0000313" key="2">
    <source>
        <dbReference type="EnsemblMetazoa" id="SCAU008371-PA"/>
    </source>
</evidence>
<keyword evidence="3" id="KW-1185">Reference proteome</keyword>
<dbReference type="PROSITE" id="PS50292">
    <property type="entry name" value="PEROXIDASE_3"/>
    <property type="match status" value="1"/>
</dbReference>